<dbReference type="Proteomes" id="UP001175226">
    <property type="component" value="Unassembled WGS sequence"/>
</dbReference>
<organism evidence="1 2">
    <name type="scientific">Armillaria borealis</name>
    <dbReference type="NCBI Taxonomy" id="47425"/>
    <lineage>
        <taxon>Eukaryota</taxon>
        <taxon>Fungi</taxon>
        <taxon>Dikarya</taxon>
        <taxon>Basidiomycota</taxon>
        <taxon>Agaricomycotina</taxon>
        <taxon>Agaricomycetes</taxon>
        <taxon>Agaricomycetidae</taxon>
        <taxon>Agaricales</taxon>
        <taxon>Marasmiineae</taxon>
        <taxon>Physalacriaceae</taxon>
        <taxon>Armillaria</taxon>
    </lineage>
</organism>
<evidence type="ECO:0000313" key="1">
    <source>
        <dbReference type="EMBL" id="KAK0439637.1"/>
    </source>
</evidence>
<sequence length="290" mass="32677">MSAVSVTVTVDSELYSCSLSLNSLVSFRSSLVRVSRRGNASVVSHTDMGTHTVSVCLEVKEDIETDVVLGFDWFSEIATHKDLLSLPATGLLKISTMAAMYNSVALHRSACFIPSSDEMNVMRLIEYLLLNHIEDVTITHEIRRLLSTKPQLDPTRDEASMIFFTYIDKRWPVTPSLQKRLVGYLSHALQLEQLAIEHHGGGFQVLTCSITRIPDSDHPDMTIHVYDHFGHFLGAIHFNPIVLNHVNFIPDNPYHRATRVLDLVLDGKIPDYQVYFNPSTQRSLNTIMVI</sequence>
<protein>
    <submittedName>
        <fullName evidence="1">Uncharacterized protein</fullName>
    </submittedName>
</protein>
<dbReference type="AlphaFoldDB" id="A0AA39MME0"/>
<name>A0AA39MME0_9AGAR</name>
<comment type="caution">
    <text evidence="1">The sequence shown here is derived from an EMBL/GenBank/DDBJ whole genome shotgun (WGS) entry which is preliminary data.</text>
</comment>
<keyword evidence="2" id="KW-1185">Reference proteome</keyword>
<gene>
    <name evidence="1" type="ORF">EV421DRAFT_1905929</name>
</gene>
<evidence type="ECO:0000313" key="2">
    <source>
        <dbReference type="Proteomes" id="UP001175226"/>
    </source>
</evidence>
<proteinExistence type="predicted"/>
<dbReference type="EMBL" id="JAUEPT010000037">
    <property type="protein sequence ID" value="KAK0439637.1"/>
    <property type="molecule type" value="Genomic_DNA"/>
</dbReference>
<reference evidence="1" key="1">
    <citation type="submission" date="2023-06" db="EMBL/GenBank/DDBJ databases">
        <authorList>
            <consortium name="Lawrence Berkeley National Laboratory"/>
            <person name="Ahrendt S."/>
            <person name="Sahu N."/>
            <person name="Indic B."/>
            <person name="Wong-Bajracharya J."/>
            <person name="Merenyi Z."/>
            <person name="Ke H.-M."/>
            <person name="Monk M."/>
            <person name="Kocsube S."/>
            <person name="Drula E."/>
            <person name="Lipzen A."/>
            <person name="Balint B."/>
            <person name="Henrissat B."/>
            <person name="Andreopoulos B."/>
            <person name="Martin F.M."/>
            <person name="Harder C.B."/>
            <person name="Rigling D."/>
            <person name="Ford K.L."/>
            <person name="Foster G.D."/>
            <person name="Pangilinan J."/>
            <person name="Papanicolaou A."/>
            <person name="Barry K."/>
            <person name="LaButti K."/>
            <person name="Viragh M."/>
            <person name="Koriabine M."/>
            <person name="Yan M."/>
            <person name="Riley R."/>
            <person name="Champramary S."/>
            <person name="Plett K.L."/>
            <person name="Tsai I.J."/>
            <person name="Slot J."/>
            <person name="Sipos G."/>
            <person name="Plett J."/>
            <person name="Nagy L.G."/>
            <person name="Grigoriev I.V."/>
        </authorList>
    </citation>
    <scope>NUCLEOTIDE SEQUENCE</scope>
    <source>
        <strain evidence="1">FPL87.14</strain>
    </source>
</reference>
<accession>A0AA39MME0</accession>